<evidence type="ECO:0000313" key="2">
    <source>
        <dbReference type="EMBL" id="MBB4657850.1"/>
    </source>
</evidence>
<organism evidence="2 3">
    <name type="scientific">Parvularcula dongshanensis</name>
    <dbReference type="NCBI Taxonomy" id="1173995"/>
    <lineage>
        <taxon>Bacteria</taxon>
        <taxon>Pseudomonadati</taxon>
        <taxon>Pseudomonadota</taxon>
        <taxon>Alphaproteobacteria</taxon>
        <taxon>Parvularculales</taxon>
        <taxon>Parvularculaceae</taxon>
        <taxon>Parvularcula</taxon>
    </lineage>
</organism>
<dbReference type="AlphaFoldDB" id="A0A840I185"/>
<dbReference type="Proteomes" id="UP000563524">
    <property type="component" value="Unassembled WGS sequence"/>
</dbReference>
<reference evidence="2 3" key="1">
    <citation type="submission" date="2020-08" db="EMBL/GenBank/DDBJ databases">
        <title>Genomic Encyclopedia of Type Strains, Phase IV (KMG-IV): sequencing the most valuable type-strain genomes for metagenomic binning, comparative biology and taxonomic classification.</title>
        <authorList>
            <person name="Goeker M."/>
        </authorList>
    </citation>
    <scope>NUCLEOTIDE SEQUENCE [LARGE SCALE GENOMIC DNA]</scope>
    <source>
        <strain evidence="2 3">DSM 102850</strain>
    </source>
</reference>
<accession>A0A840I185</accession>
<comment type="caution">
    <text evidence="2">The sequence shown here is derived from an EMBL/GenBank/DDBJ whole genome shotgun (WGS) entry which is preliminary data.</text>
</comment>
<evidence type="ECO:0000256" key="1">
    <source>
        <dbReference type="SAM" id="MobiDB-lite"/>
    </source>
</evidence>
<sequence>MASSRPQGATSKLIDPPFPDSRLYRLKTEPTTAWDALSALSHLPPRAVTPETDAREGFPMNEIDRAVAEVTTAEARTVDGARFKLDTWSLQASSEEVASPEGQLVVSARRDLDRLTRP</sequence>
<proteinExistence type="predicted"/>
<feature type="compositionally biased region" description="Polar residues" evidence="1">
    <location>
        <begin position="1"/>
        <end position="10"/>
    </location>
</feature>
<protein>
    <submittedName>
        <fullName evidence="2">Uncharacterized protein</fullName>
    </submittedName>
</protein>
<feature type="region of interest" description="Disordered" evidence="1">
    <location>
        <begin position="1"/>
        <end position="21"/>
    </location>
</feature>
<gene>
    <name evidence="2" type="ORF">GGQ59_000350</name>
</gene>
<keyword evidence="3" id="KW-1185">Reference proteome</keyword>
<dbReference type="EMBL" id="JACHOB010000001">
    <property type="protein sequence ID" value="MBB4657850.1"/>
    <property type="molecule type" value="Genomic_DNA"/>
</dbReference>
<evidence type="ECO:0000313" key="3">
    <source>
        <dbReference type="Proteomes" id="UP000563524"/>
    </source>
</evidence>
<dbReference type="RefSeq" id="WP_183815263.1">
    <property type="nucleotide sequence ID" value="NZ_JACHOB010000001.1"/>
</dbReference>
<name>A0A840I185_9PROT</name>